<dbReference type="InterPro" id="IPR018244">
    <property type="entry name" value="Allrgn_V5/Tpx1_CS"/>
</dbReference>
<dbReference type="SMART" id="SM00198">
    <property type="entry name" value="SCP"/>
    <property type="match status" value="1"/>
</dbReference>
<dbReference type="Gene3D" id="3.40.33.10">
    <property type="entry name" value="CAP"/>
    <property type="match status" value="1"/>
</dbReference>
<dbReference type="SUPFAM" id="SSF55797">
    <property type="entry name" value="PR-1-like"/>
    <property type="match status" value="1"/>
</dbReference>
<feature type="domain" description="EGF-like" evidence="4">
    <location>
        <begin position="348"/>
        <end position="384"/>
    </location>
</feature>
<keyword evidence="1" id="KW-0245">EGF-like domain</keyword>
<sequence>METMCRWILLVVVFIVAGQVPPLNGLKAPDFVKSNRVTTLDDTRKMSTHHRSRRAVTLSEAEKTEIVAKHNALRRLQGASNMEHMVWSSYLASMAADWADGCLWEHGQPERDPSTMPYSQLGQNLYLTSGTLNLGSAVQAWYDEVEFYTYDTRDCSFQFVLCLQVVWDESREVGCGYSQCDPMSGVAITSGVYLVCNYGPAGNYPRQPFKKGSECAACPSGSGWCTDGLCRRDINTMCSLSECKTECANCGVVDQSMCTCTCQKGWTGDYCTRECKNDHEYCSSWPKSWCGDDAHAQTTTIMVTDAASTTTMMTAATATLSIPQTTTYTRTDAATTTTSATTTTRAEPADPCVGVTCHNGGTAHVQNGACKCLCSRSWQGTDCRESRAEARIGVILKIRAPIRIWGLLWGFIKPIIVGAINVYCNSHVSMCCPGATVTNSDTYGEYLTAAQLKVGAGYPQSSVPGGAPYTLALIYAGPAPNNALCATVGGGRKRRAIDTGSSLPQDVVLRAVKSVHTNLTEELADCCNATLAAVSAAVVTIDPTDDATGESGFPKWAISVVIFAGIIAVIVLMATVIALSLW</sequence>
<dbReference type="AlphaFoldDB" id="A0AAD9NRW2"/>
<evidence type="ECO:0000259" key="4">
    <source>
        <dbReference type="PROSITE" id="PS50026"/>
    </source>
</evidence>
<keyword evidence="1" id="KW-1015">Disulfide bond</keyword>
<keyword evidence="2" id="KW-0812">Transmembrane</keyword>
<comment type="caution">
    <text evidence="1">Lacks conserved residue(s) required for the propagation of feature annotation.</text>
</comment>
<dbReference type="Gene3D" id="2.10.25.10">
    <property type="entry name" value="Laminin"/>
    <property type="match status" value="1"/>
</dbReference>
<dbReference type="PROSITE" id="PS01010">
    <property type="entry name" value="CRISP_2"/>
    <property type="match status" value="1"/>
</dbReference>
<dbReference type="EMBL" id="JAODUO010000458">
    <property type="protein sequence ID" value="KAK2180115.1"/>
    <property type="molecule type" value="Genomic_DNA"/>
</dbReference>
<feature type="signal peptide" evidence="3">
    <location>
        <begin position="1"/>
        <end position="25"/>
    </location>
</feature>
<organism evidence="5 6">
    <name type="scientific">Ridgeia piscesae</name>
    <name type="common">Tubeworm</name>
    <dbReference type="NCBI Taxonomy" id="27915"/>
    <lineage>
        <taxon>Eukaryota</taxon>
        <taxon>Metazoa</taxon>
        <taxon>Spiralia</taxon>
        <taxon>Lophotrochozoa</taxon>
        <taxon>Annelida</taxon>
        <taxon>Polychaeta</taxon>
        <taxon>Sedentaria</taxon>
        <taxon>Canalipalpata</taxon>
        <taxon>Sabellida</taxon>
        <taxon>Siboglinidae</taxon>
        <taxon>Ridgeia</taxon>
    </lineage>
</organism>
<evidence type="ECO:0000313" key="6">
    <source>
        <dbReference type="Proteomes" id="UP001209878"/>
    </source>
</evidence>
<keyword evidence="2" id="KW-0472">Membrane</keyword>
<evidence type="ECO:0000256" key="3">
    <source>
        <dbReference type="SAM" id="SignalP"/>
    </source>
</evidence>
<dbReference type="GO" id="GO:0005576">
    <property type="term" value="C:extracellular region"/>
    <property type="evidence" value="ECO:0007669"/>
    <property type="project" value="InterPro"/>
</dbReference>
<dbReference type="Pfam" id="PF00188">
    <property type="entry name" value="CAP"/>
    <property type="match status" value="1"/>
</dbReference>
<evidence type="ECO:0000313" key="5">
    <source>
        <dbReference type="EMBL" id="KAK2180115.1"/>
    </source>
</evidence>
<keyword evidence="3" id="KW-0732">Signal</keyword>
<keyword evidence="2" id="KW-1133">Transmembrane helix</keyword>
<protein>
    <recommendedName>
        <fullName evidence="4">EGF-like domain-containing protein</fullName>
    </recommendedName>
</protein>
<feature type="disulfide bond" evidence="1">
    <location>
        <begin position="374"/>
        <end position="383"/>
    </location>
</feature>
<evidence type="ECO:0000256" key="1">
    <source>
        <dbReference type="PROSITE-ProRule" id="PRU00076"/>
    </source>
</evidence>
<keyword evidence="6" id="KW-1185">Reference proteome</keyword>
<dbReference type="InterPro" id="IPR000742">
    <property type="entry name" value="EGF"/>
</dbReference>
<evidence type="ECO:0000256" key="2">
    <source>
        <dbReference type="SAM" id="Phobius"/>
    </source>
</evidence>
<accession>A0AAD9NRW2</accession>
<dbReference type="PANTHER" id="PTHR10334">
    <property type="entry name" value="CYSTEINE-RICH SECRETORY PROTEIN-RELATED"/>
    <property type="match status" value="1"/>
</dbReference>
<reference evidence="5" key="1">
    <citation type="journal article" date="2023" name="Mol. Biol. Evol.">
        <title>Third-Generation Sequencing Reveals the Adaptive Role of the Epigenome in Three Deep-Sea Polychaetes.</title>
        <authorList>
            <person name="Perez M."/>
            <person name="Aroh O."/>
            <person name="Sun Y."/>
            <person name="Lan Y."/>
            <person name="Juniper S.K."/>
            <person name="Young C.R."/>
            <person name="Angers B."/>
            <person name="Qian P.Y."/>
        </authorList>
    </citation>
    <scope>NUCLEOTIDE SEQUENCE</scope>
    <source>
        <strain evidence="5">R07B-5</strain>
    </source>
</reference>
<feature type="transmembrane region" description="Helical" evidence="2">
    <location>
        <begin position="556"/>
        <end position="581"/>
    </location>
</feature>
<dbReference type="PROSITE" id="PS00022">
    <property type="entry name" value="EGF_1"/>
    <property type="match status" value="2"/>
</dbReference>
<gene>
    <name evidence="5" type="ORF">NP493_459g02065</name>
</gene>
<feature type="chain" id="PRO_5042020923" description="EGF-like domain-containing protein" evidence="3">
    <location>
        <begin position="26"/>
        <end position="582"/>
    </location>
</feature>
<dbReference type="PRINTS" id="PR00837">
    <property type="entry name" value="V5TPXLIKE"/>
</dbReference>
<dbReference type="InterPro" id="IPR001283">
    <property type="entry name" value="CRISP-related"/>
</dbReference>
<dbReference type="InterPro" id="IPR035940">
    <property type="entry name" value="CAP_sf"/>
</dbReference>
<dbReference type="Proteomes" id="UP001209878">
    <property type="component" value="Unassembled WGS sequence"/>
</dbReference>
<comment type="caution">
    <text evidence="5">The sequence shown here is derived from an EMBL/GenBank/DDBJ whole genome shotgun (WGS) entry which is preliminary data.</text>
</comment>
<dbReference type="InterPro" id="IPR014044">
    <property type="entry name" value="CAP_dom"/>
</dbReference>
<dbReference type="PROSITE" id="PS50026">
    <property type="entry name" value="EGF_3"/>
    <property type="match status" value="1"/>
</dbReference>
<proteinExistence type="predicted"/>
<name>A0AAD9NRW2_RIDPI</name>